<proteinExistence type="predicted"/>
<evidence type="ECO:0000313" key="4">
    <source>
        <dbReference type="WBParaSite" id="TTAC_0000100601-mRNA-1"/>
    </source>
</evidence>
<reference evidence="2 3" key="2">
    <citation type="submission" date="2018-11" db="EMBL/GenBank/DDBJ databases">
        <authorList>
            <consortium name="Pathogen Informatics"/>
        </authorList>
    </citation>
    <scope>NUCLEOTIDE SEQUENCE [LARGE SCALE GENOMIC DNA]</scope>
</reference>
<dbReference type="InterPro" id="IPR035896">
    <property type="entry name" value="AN1-like_Znf"/>
</dbReference>
<dbReference type="EMBL" id="UYWX01000154">
    <property type="protein sequence ID" value="VDM17302.1"/>
    <property type="molecule type" value="Genomic_DNA"/>
</dbReference>
<reference evidence="4" key="1">
    <citation type="submission" date="2016-04" db="UniProtKB">
        <authorList>
            <consortium name="WormBaseParasite"/>
        </authorList>
    </citation>
    <scope>IDENTIFICATION</scope>
</reference>
<name>A0A158RDN0_HYDTA</name>
<evidence type="ECO:0000313" key="2">
    <source>
        <dbReference type="EMBL" id="VDM17302.1"/>
    </source>
</evidence>
<dbReference type="Proteomes" id="UP000274429">
    <property type="component" value="Unassembled WGS sequence"/>
</dbReference>
<feature type="region of interest" description="Disordered" evidence="1">
    <location>
        <begin position="246"/>
        <end position="272"/>
    </location>
</feature>
<sequence length="542" mass="60392">MPNLSYLDADEAESATADPPRCMSAVPDLFHDSFSDDGAVNYVNLSSFLKNQDEIYQSLLAKLPANTKAKSEMVPTIENSPESQALTSTLKEVTETETLTKAPAHYSTVNSMELMSGPECRIGASCQSSPCDIEMELLVLPMVDDFSKVELRIPSASLSAEKKRVLKRIAAENELTILNFGKGGTKYTVVRKKTALLQKQAAQREAELEAERQRQQLLEEARLAADSQVTSDSAICVASIQTTPSETQLMPSESSVKSNRATERRNNKRRKEIVSCNTEVSMNSAARRKARRAAEREEARKAEAALRKRERRRRETAIQTCPPNWIICPWCKQDIPPAEQCGHIGLCRAAYHQRNREAKAQAQLQNYRIATENARRRKQNLPLLNPVQQVKRTQMVEWERNHGKSASRRQPSHSRTRSVDGGISATLKKQAVIAAQLKEVHPNDVNGMLHATQRVCALSNCAHLITSSAGGPCAYCRLNLCAQHRPPHIGHYCPTAPQARAKKALSNGQIEVACGIEAAERQAALKQRMREKLNVMVEKRRR</sequence>
<dbReference type="OrthoDB" id="6266291at2759"/>
<evidence type="ECO:0000256" key="1">
    <source>
        <dbReference type="SAM" id="MobiDB-lite"/>
    </source>
</evidence>
<feature type="compositionally biased region" description="Polar residues" evidence="1">
    <location>
        <begin position="246"/>
        <end position="259"/>
    </location>
</feature>
<protein>
    <submittedName>
        <fullName evidence="4">AN1-type domain-containing protein</fullName>
    </submittedName>
</protein>
<feature type="compositionally biased region" description="Basic residues" evidence="1">
    <location>
        <begin position="403"/>
        <end position="416"/>
    </location>
</feature>
<keyword evidence="3" id="KW-1185">Reference proteome</keyword>
<feature type="region of interest" description="Disordered" evidence="1">
    <location>
        <begin position="1"/>
        <end position="20"/>
    </location>
</feature>
<gene>
    <name evidence="2" type="ORF">TTAC_LOCUS1007</name>
</gene>
<evidence type="ECO:0000313" key="3">
    <source>
        <dbReference type="Proteomes" id="UP000274429"/>
    </source>
</evidence>
<dbReference type="WBParaSite" id="TTAC_0000100601-mRNA-1">
    <property type="protein sequence ID" value="TTAC_0000100601-mRNA-1"/>
    <property type="gene ID" value="TTAC_0000100601"/>
</dbReference>
<dbReference type="Gene3D" id="4.10.1110.10">
    <property type="entry name" value="AN1-like Zinc finger"/>
    <property type="match status" value="1"/>
</dbReference>
<dbReference type="AlphaFoldDB" id="A0A158RDN0"/>
<dbReference type="SUPFAM" id="SSF118310">
    <property type="entry name" value="AN1-like Zinc finger"/>
    <property type="match status" value="1"/>
</dbReference>
<organism evidence="4">
    <name type="scientific">Hydatigena taeniaeformis</name>
    <name type="common">Feline tapeworm</name>
    <name type="synonym">Taenia taeniaeformis</name>
    <dbReference type="NCBI Taxonomy" id="6205"/>
    <lineage>
        <taxon>Eukaryota</taxon>
        <taxon>Metazoa</taxon>
        <taxon>Spiralia</taxon>
        <taxon>Lophotrochozoa</taxon>
        <taxon>Platyhelminthes</taxon>
        <taxon>Cestoda</taxon>
        <taxon>Eucestoda</taxon>
        <taxon>Cyclophyllidea</taxon>
        <taxon>Taeniidae</taxon>
        <taxon>Hydatigera</taxon>
    </lineage>
</organism>
<feature type="region of interest" description="Disordered" evidence="1">
    <location>
        <begin position="397"/>
        <end position="422"/>
    </location>
</feature>
<accession>A0A158RDN0</accession>